<keyword evidence="6 8" id="KW-0720">Serine protease</keyword>
<evidence type="ECO:0000256" key="6">
    <source>
        <dbReference type="ARBA" id="ARBA00022825"/>
    </source>
</evidence>
<reference evidence="11" key="1">
    <citation type="journal article" date="2015" name="ISME J.">
        <title>Draft Genome Sequence of Streptomyces incarnatus NRRL8089, which Produces the Nucleoside Antibiotic Sinefungin.</title>
        <authorList>
            <person name="Oshima K."/>
            <person name="Hattori M."/>
            <person name="Shimizu H."/>
            <person name="Fukuda K."/>
            <person name="Nemoto M."/>
            <person name="Inagaki K."/>
            <person name="Tamura T."/>
        </authorList>
    </citation>
    <scope>NUCLEOTIDE SEQUENCE</scope>
    <source>
        <strain evidence="11">FACHB-1375</strain>
    </source>
</reference>
<evidence type="ECO:0000259" key="9">
    <source>
        <dbReference type="PROSITE" id="PS50041"/>
    </source>
</evidence>
<keyword evidence="3" id="KW-0732">Signal</keyword>
<feature type="active site" description="Charge relay system" evidence="8">
    <location>
        <position position="1345"/>
    </location>
</feature>
<dbReference type="Gene3D" id="2.60.120.260">
    <property type="entry name" value="Galactose-binding domain-like"/>
    <property type="match status" value="1"/>
</dbReference>
<dbReference type="InterPro" id="IPR034007">
    <property type="entry name" value="CTLD_bac"/>
</dbReference>
<evidence type="ECO:0000313" key="11">
    <source>
        <dbReference type="EMBL" id="MBD2183702.1"/>
    </source>
</evidence>
<dbReference type="InterPro" id="IPR025193">
    <property type="entry name" value="DUF4114"/>
</dbReference>
<dbReference type="PROSITE" id="PS51892">
    <property type="entry name" value="SUBTILASE"/>
    <property type="match status" value="1"/>
</dbReference>
<evidence type="ECO:0000256" key="2">
    <source>
        <dbReference type="ARBA" id="ARBA00022670"/>
    </source>
</evidence>
<dbReference type="GO" id="GO:0012505">
    <property type="term" value="C:endomembrane system"/>
    <property type="evidence" value="ECO:0007669"/>
    <property type="project" value="UniProtKB-ARBA"/>
</dbReference>
<dbReference type="Proteomes" id="UP000641646">
    <property type="component" value="Unassembled WGS sequence"/>
</dbReference>
<dbReference type="Pfam" id="PF03160">
    <property type="entry name" value="Calx-beta"/>
    <property type="match status" value="2"/>
</dbReference>
<keyword evidence="2 8" id="KW-0645">Protease</keyword>
<feature type="active site" description="Charge relay system" evidence="8">
    <location>
        <position position="1163"/>
    </location>
</feature>
<dbReference type="PROSITE" id="PS51829">
    <property type="entry name" value="P_HOMO_B"/>
    <property type="match status" value="1"/>
</dbReference>
<name>A0A926VJ74_9CYAN</name>
<organism evidence="11 12">
    <name type="scientific">Aerosakkonema funiforme FACHB-1375</name>
    <dbReference type="NCBI Taxonomy" id="2949571"/>
    <lineage>
        <taxon>Bacteria</taxon>
        <taxon>Bacillati</taxon>
        <taxon>Cyanobacteriota</taxon>
        <taxon>Cyanophyceae</taxon>
        <taxon>Oscillatoriophycideae</taxon>
        <taxon>Aerosakkonematales</taxon>
        <taxon>Aerosakkonemataceae</taxon>
        <taxon>Aerosakkonema</taxon>
    </lineage>
</organism>
<dbReference type="InterPro" id="IPR016186">
    <property type="entry name" value="C-type_lectin-like/link_sf"/>
</dbReference>
<dbReference type="PROSITE" id="PS00138">
    <property type="entry name" value="SUBTILASE_SER"/>
    <property type="match status" value="1"/>
</dbReference>
<evidence type="ECO:0000259" key="10">
    <source>
        <dbReference type="PROSITE" id="PS51829"/>
    </source>
</evidence>
<keyword evidence="4" id="KW-0677">Repeat</keyword>
<dbReference type="GO" id="GO:0016485">
    <property type="term" value="P:protein processing"/>
    <property type="evidence" value="ECO:0007669"/>
    <property type="project" value="TreeGrafter"/>
</dbReference>
<dbReference type="InterPro" id="IPR002884">
    <property type="entry name" value="P_dom"/>
</dbReference>
<dbReference type="Pfam" id="PF13448">
    <property type="entry name" value="DUF4114"/>
    <property type="match status" value="1"/>
</dbReference>
<evidence type="ECO:0000256" key="5">
    <source>
        <dbReference type="ARBA" id="ARBA00022801"/>
    </source>
</evidence>
<dbReference type="SUPFAM" id="SSF89260">
    <property type="entry name" value="Collagen-binding domain"/>
    <property type="match status" value="1"/>
</dbReference>
<dbReference type="InterPro" id="IPR013783">
    <property type="entry name" value="Ig-like_fold"/>
</dbReference>
<dbReference type="CDD" id="cd04059">
    <property type="entry name" value="Peptidases_S8_Protein_convertases_Kexins_Furin-like"/>
    <property type="match status" value="1"/>
</dbReference>
<sequence length="2476" mass="273371">MSTFDIGSIDNQYTGTDALSIAYPDDTYSFKLTDPSSLKLSLTGMSDSVDWQLKNSLGKILYSGSVNATNPEGINLYNLVAGDYSLQLSQVSGDTNYTLNIDPLTGLDVESGYFTVGEAGKVEVDYLIDGGWYQGELAIFSLTGMELFEPGKEAFIKEASRRSLSNSTEGYVAIADRTEGAKFSPTFPWGDNYNAGEYKNIKTFYMKPGDKFGFMLVPNGTVQEVFDNPKIGGAKLPLFSLATANPLDAFQVGQIADVTGDSKIFVMEDKRIDTGSDKDYNDVVFRVTGAKGVTVKLDDVIAPDKDWRDTEVGENLKDYINTPPQFLQFNTNAVYQSGESINLIDAKVFDENGDLDKVELFWLKDGNEIKHDIISQFTVNENWATFKYSWKPTTPGNYQIKAIAYDKYGYNHPQESHQSDEFIKNIRVNSPPEQLQFRIDRNLYNAGEQISITDAKVYEADGFGDLSKVQFWLKKDNGEWLPSNPIANFSDLQQNWGGFNYDLPKEVGNYQLKAVAYDKTNAVSNEVIQSFSVQKTPEPDVPQPVINTPPDSLQFNLQAAYNYGDTINLTDGKVYDANGWADIRNVHITVRKDDGQPTDYYVTNFQQGEDNNWGIFNYSWNGLTAGNYYLEASASDGVNSSNIVSKSFSIITPPDVLPPVPINRAPESLEFSILPLYTNTEKISFSWGKVSDPDGANDIDNVYFWLGTLDGKGFGVGDVRHGENPNFTYDRPDRARFDFSVDLQSKNLAPGRYQLWAIAQDKAGNYSTPNSQNFSIITEPGESELSDEQRLAIANAANLENYDPEALAKTRQWVVWVTPDKYLPNLAEQWGIVDKGATEYIPNTYIWEFPENITPDVAVNLLNSHSQEGVEFFYPLVPTQLTPQFIPNDVLFPDQWHLRNIGQTGGTVGADANVTPAWDIPVPGNPSQTVRGRGVVIGIVDDGVQYTHPELQANYRSDLSRDFNETVGPNGIYSYREQPNFNYDFDAAPTYKTTIIKQFKQRIKDGRGDSDYFFDAPLTGVLTDLNVGFNIAHPQVSELDAWLRSPDNPVFDPLVTTGGTRNKRLPGGGEDGDIPPIELFRNVGGNGANFLNTILDDEANKSIQDVTADAPFSGSFYPKDKLANFDRLYAGGNWNLRIADNKFNGIGGQFNNWGMQLDTYNPHGTSVAGIAAASGNNRMGVTGVSPDAGLAGLRLIADEVTDKQIADALSYKNQNIDIYNNSWKEEEALSASPQSLAAIKTGVTEGRQNKLGNIYVFAGGNNRWDGGNVNYNGFANSRYVIPVAAIDHNGEYTWYSEEGAPLLVSAYSSSVNKSDNQPAGVTTTDMLGNQGFDPSDYTSRFSGTSSAAPLVSGVVALMLEANPNLSWRDVQHILVNTAKKNDPNNEDWKQNGAGRWVNHNYGFGAIDAAAAVSAATNWKPVDQEVRISSSIVKNVLDTILDDNNQGLFSKINIDSDITVEKVEVQFNTKPLTSGSAKWQYWGDLRVVLTSPDGTESILAEPHKLANDPDSYNIDAKTNVFTWNFTSARHWGESSKGEWKLQVYDLEDNEIQGYWNSWKLNIYGTQPTVTISAKDSNAIEDGNAGQFVVTRTGNTDKPLTVNYSIAGNAINGIDYKTLSGSITIPVGATMATIPIIPLADAEVEGNETVEVSLIDNAAYNLGTDKIGTVTIENRTDTSQYDPFVYTNPANGHLYILSQPDTWLGAQEQAKTLGGNLVTVNNAAENNWLVNTFGKKPFWIGLTDSSIYGTTEGSFKWVSGEPVTYTNWDGANPDNFQFTPEGEDFVHINQGVGGTWNDLKHDYFVTQGIIEIDPATLTKPIVTIRATDAKAGEDGNAGQLIVTRIGNTTDPLTVNYSVFGNAINGTDYRNLTGNITISAGASVASIPIIPIADNQVEGDETIAVKLLGNAAYNVAPSETATATIANSNTSPINPIIYTNSATGNKYFLSTADTWLGAQEQAKAAGGNLVTINDAAENNWLFNTFGGSSKWMGLTDSPIYNAKEGNYKWVSGEPVNYINWRPLQPDNTLHTPEGEDFSEFLATRLWNDMPNDQNWIRQGIVEIPAQIPTNNWTAKFINRTSANIADRTTYDFSNPAAILDLGDQHQGSSDGSLRLYQNWGDGSPTNSVQTDNFAMEAWTRANFEAGKLYKITTDSDDGTWFRLKNVQTGQWTGDSVVLGGDGADWRDRSTAMPPRTIFFKVPESGEYDFYVQYYERAIGAVVDIKVEEAKVFQDSVNESQRWESTVFWWDRKLGNVPPEDFYNSQNNIIGVVDQGSNTRSDGKKGIKFSDVDYESLNNDVRLPDNNYAIQSYTQTNLEAGVKYRAKVTADDGFQLLAKNANTNQLVYITPKDQWQQAYGGTTVDFEVSQDGLYDMYFNYYEERGDAALDLSWEIIPFNGRLLATTTTNIRSGPGTSYSLVGTIPYDGTSKTVTFDKWTIGEWVDYTAELGTKSNEWYRIKGTNQWISAAIVGQKQYVDI</sequence>
<dbReference type="InterPro" id="IPR008979">
    <property type="entry name" value="Galactose-bd-like_sf"/>
</dbReference>
<dbReference type="Pfam" id="PF01483">
    <property type="entry name" value="P_proprotein"/>
    <property type="match status" value="1"/>
</dbReference>
<dbReference type="Gene3D" id="2.60.40.10">
    <property type="entry name" value="Immunoglobulins"/>
    <property type="match status" value="1"/>
</dbReference>
<dbReference type="InterPro" id="IPR034182">
    <property type="entry name" value="Kexin/furin"/>
</dbReference>
<feature type="domain" description="P/Homo B" evidence="10">
    <location>
        <begin position="1416"/>
        <end position="1567"/>
    </location>
</feature>
<dbReference type="SMART" id="SM00034">
    <property type="entry name" value="CLECT"/>
    <property type="match status" value="2"/>
</dbReference>
<keyword evidence="7" id="KW-0106">Calcium</keyword>
<dbReference type="SUPFAM" id="SSF141072">
    <property type="entry name" value="CalX-like"/>
    <property type="match status" value="2"/>
</dbReference>
<dbReference type="InterPro" id="IPR001304">
    <property type="entry name" value="C-type_lectin-like"/>
</dbReference>
<dbReference type="InterPro" id="IPR038081">
    <property type="entry name" value="CalX-like_sf"/>
</dbReference>
<evidence type="ECO:0000256" key="4">
    <source>
        <dbReference type="ARBA" id="ARBA00022737"/>
    </source>
</evidence>
<comment type="similarity">
    <text evidence="1">Belongs to the peptidase S8 family. Furin subfamily.</text>
</comment>
<dbReference type="SUPFAM" id="SSF56436">
    <property type="entry name" value="C-type lectin-like"/>
    <property type="match status" value="2"/>
</dbReference>
<feature type="active site" description="Charge relay system" evidence="8">
    <location>
        <position position="941"/>
    </location>
</feature>
<dbReference type="CDD" id="cd03603">
    <property type="entry name" value="CLECT_VCBS"/>
    <property type="match status" value="2"/>
</dbReference>
<dbReference type="SUPFAM" id="SSF49785">
    <property type="entry name" value="Galactose-binding domain-like"/>
    <property type="match status" value="1"/>
</dbReference>
<proteinExistence type="inferred from homology"/>
<accession>A0A926VJ74</accession>
<dbReference type="PANTHER" id="PTHR42884:SF14">
    <property type="entry name" value="NEUROENDOCRINE CONVERTASE 1"/>
    <property type="match status" value="1"/>
</dbReference>
<dbReference type="Gene3D" id="2.60.40.2030">
    <property type="match status" value="2"/>
</dbReference>
<dbReference type="Gene3D" id="3.10.100.10">
    <property type="entry name" value="Mannose-Binding Protein A, subunit A"/>
    <property type="match status" value="2"/>
</dbReference>
<evidence type="ECO:0000256" key="7">
    <source>
        <dbReference type="ARBA" id="ARBA00022837"/>
    </source>
</evidence>
<dbReference type="GO" id="GO:0004252">
    <property type="term" value="F:serine-type endopeptidase activity"/>
    <property type="evidence" value="ECO:0007669"/>
    <property type="project" value="UniProtKB-UniRule"/>
</dbReference>
<dbReference type="RefSeq" id="WP_190468600.1">
    <property type="nucleotide sequence ID" value="NZ_JACJPW010000062.1"/>
</dbReference>
<dbReference type="GO" id="GO:0005737">
    <property type="term" value="C:cytoplasm"/>
    <property type="evidence" value="ECO:0007669"/>
    <property type="project" value="UniProtKB-ARBA"/>
</dbReference>
<dbReference type="GO" id="GO:0016020">
    <property type="term" value="C:membrane"/>
    <property type="evidence" value="ECO:0007669"/>
    <property type="project" value="InterPro"/>
</dbReference>
<gene>
    <name evidence="11" type="ORF">H6G03_22005</name>
</gene>
<dbReference type="PROSITE" id="PS50041">
    <property type="entry name" value="C_TYPE_LECTIN_2"/>
    <property type="match status" value="2"/>
</dbReference>
<reference evidence="11" key="2">
    <citation type="submission" date="2020-08" db="EMBL/GenBank/DDBJ databases">
        <authorList>
            <person name="Chen M."/>
            <person name="Teng W."/>
            <person name="Zhao L."/>
            <person name="Hu C."/>
            <person name="Zhou Y."/>
            <person name="Han B."/>
            <person name="Song L."/>
            <person name="Shu W."/>
        </authorList>
    </citation>
    <scope>NUCLEOTIDE SEQUENCE</scope>
    <source>
        <strain evidence="11">FACHB-1375</strain>
    </source>
</reference>
<dbReference type="Gene3D" id="3.40.50.200">
    <property type="entry name" value="Peptidase S8/S53 domain"/>
    <property type="match status" value="2"/>
</dbReference>
<protein>
    <submittedName>
        <fullName evidence="11">S8 family serine peptidase</fullName>
    </submittedName>
</protein>
<dbReference type="InterPro" id="IPR003644">
    <property type="entry name" value="Calx_beta"/>
</dbReference>
<dbReference type="InterPro" id="IPR023828">
    <property type="entry name" value="Peptidase_S8_Ser-AS"/>
</dbReference>
<dbReference type="InterPro" id="IPR023827">
    <property type="entry name" value="Peptidase_S8_Asp-AS"/>
</dbReference>
<dbReference type="Gene3D" id="2.60.120.380">
    <property type="match status" value="1"/>
</dbReference>
<evidence type="ECO:0000256" key="1">
    <source>
        <dbReference type="ARBA" id="ARBA00005325"/>
    </source>
</evidence>
<feature type="domain" description="C-type lectin" evidence="9">
    <location>
        <begin position="1939"/>
        <end position="2045"/>
    </location>
</feature>
<dbReference type="SUPFAM" id="SSF52743">
    <property type="entry name" value="Subtilisin-like"/>
    <property type="match status" value="1"/>
</dbReference>
<keyword evidence="5 8" id="KW-0378">Hydrolase</keyword>
<dbReference type="InterPro" id="IPR036852">
    <property type="entry name" value="Peptidase_S8/S53_dom_sf"/>
</dbReference>
<keyword evidence="12" id="KW-1185">Reference proteome</keyword>
<dbReference type="GO" id="GO:0007154">
    <property type="term" value="P:cell communication"/>
    <property type="evidence" value="ECO:0007669"/>
    <property type="project" value="InterPro"/>
</dbReference>
<dbReference type="PRINTS" id="PR00723">
    <property type="entry name" value="SUBTILISIN"/>
</dbReference>
<comment type="caution">
    <text evidence="11">The sequence shown here is derived from an EMBL/GenBank/DDBJ whole genome shotgun (WGS) entry which is preliminary data.</text>
</comment>
<dbReference type="InterPro" id="IPR016187">
    <property type="entry name" value="CTDL_fold"/>
</dbReference>
<evidence type="ECO:0000256" key="8">
    <source>
        <dbReference type="PROSITE-ProRule" id="PRU01240"/>
    </source>
</evidence>
<dbReference type="Pfam" id="PF00059">
    <property type="entry name" value="Lectin_C"/>
    <property type="match status" value="2"/>
</dbReference>
<feature type="domain" description="C-type lectin" evidence="9">
    <location>
        <begin position="1688"/>
        <end position="1796"/>
    </location>
</feature>
<evidence type="ECO:0000313" key="12">
    <source>
        <dbReference type="Proteomes" id="UP000641646"/>
    </source>
</evidence>
<dbReference type="EMBL" id="JACJPW010000062">
    <property type="protein sequence ID" value="MBD2183702.1"/>
    <property type="molecule type" value="Genomic_DNA"/>
</dbReference>
<dbReference type="SMART" id="SM00237">
    <property type="entry name" value="Calx_beta"/>
    <property type="match status" value="2"/>
</dbReference>
<dbReference type="PROSITE" id="PS00137">
    <property type="entry name" value="SUBTILASE_HIS"/>
    <property type="match status" value="1"/>
</dbReference>
<evidence type="ECO:0000256" key="3">
    <source>
        <dbReference type="ARBA" id="ARBA00022729"/>
    </source>
</evidence>
<dbReference type="PANTHER" id="PTHR42884">
    <property type="entry name" value="PROPROTEIN CONVERTASE SUBTILISIN/KEXIN-RELATED"/>
    <property type="match status" value="1"/>
</dbReference>
<dbReference type="Pfam" id="PF00082">
    <property type="entry name" value="Peptidase_S8"/>
    <property type="match status" value="1"/>
</dbReference>
<dbReference type="InterPro" id="IPR000209">
    <property type="entry name" value="Peptidase_S8/S53_dom"/>
</dbReference>
<dbReference type="InterPro" id="IPR022398">
    <property type="entry name" value="Peptidase_S8_His-AS"/>
</dbReference>
<dbReference type="PROSITE" id="PS00136">
    <property type="entry name" value="SUBTILASE_ASP"/>
    <property type="match status" value="1"/>
</dbReference>
<dbReference type="Gene3D" id="2.30.30.40">
    <property type="entry name" value="SH3 Domains"/>
    <property type="match status" value="1"/>
</dbReference>
<dbReference type="InterPro" id="IPR015500">
    <property type="entry name" value="Peptidase_S8_subtilisin-rel"/>
</dbReference>